<protein>
    <submittedName>
        <fullName evidence="3">Uncharacterized protein</fullName>
    </submittedName>
</protein>
<evidence type="ECO:0000313" key="3">
    <source>
        <dbReference type="EMBL" id="KAF2501854.1"/>
    </source>
</evidence>
<feature type="region of interest" description="Disordered" evidence="1">
    <location>
        <begin position="409"/>
        <end position="448"/>
    </location>
</feature>
<organism evidence="3 4">
    <name type="scientific">Lophium mytilinum</name>
    <dbReference type="NCBI Taxonomy" id="390894"/>
    <lineage>
        <taxon>Eukaryota</taxon>
        <taxon>Fungi</taxon>
        <taxon>Dikarya</taxon>
        <taxon>Ascomycota</taxon>
        <taxon>Pezizomycotina</taxon>
        <taxon>Dothideomycetes</taxon>
        <taxon>Pleosporomycetidae</taxon>
        <taxon>Mytilinidiales</taxon>
        <taxon>Mytilinidiaceae</taxon>
        <taxon>Lophium</taxon>
    </lineage>
</organism>
<dbReference type="Proteomes" id="UP000799750">
    <property type="component" value="Unassembled WGS sequence"/>
</dbReference>
<feature type="signal peptide" evidence="2">
    <location>
        <begin position="1"/>
        <end position="18"/>
    </location>
</feature>
<dbReference type="OrthoDB" id="10644461at2759"/>
<dbReference type="EMBL" id="MU004182">
    <property type="protein sequence ID" value="KAF2501854.1"/>
    <property type="molecule type" value="Genomic_DNA"/>
</dbReference>
<keyword evidence="2" id="KW-0732">Signal</keyword>
<keyword evidence="4" id="KW-1185">Reference proteome</keyword>
<name>A0A6A6RBL2_9PEZI</name>
<accession>A0A6A6RBL2</accession>
<reference evidence="3" key="1">
    <citation type="journal article" date="2020" name="Stud. Mycol.">
        <title>101 Dothideomycetes genomes: a test case for predicting lifestyles and emergence of pathogens.</title>
        <authorList>
            <person name="Haridas S."/>
            <person name="Albert R."/>
            <person name="Binder M."/>
            <person name="Bloem J."/>
            <person name="Labutti K."/>
            <person name="Salamov A."/>
            <person name="Andreopoulos B."/>
            <person name="Baker S."/>
            <person name="Barry K."/>
            <person name="Bills G."/>
            <person name="Bluhm B."/>
            <person name="Cannon C."/>
            <person name="Castanera R."/>
            <person name="Culley D."/>
            <person name="Daum C."/>
            <person name="Ezra D."/>
            <person name="Gonzalez J."/>
            <person name="Henrissat B."/>
            <person name="Kuo A."/>
            <person name="Liang C."/>
            <person name="Lipzen A."/>
            <person name="Lutzoni F."/>
            <person name="Magnuson J."/>
            <person name="Mondo S."/>
            <person name="Nolan M."/>
            <person name="Ohm R."/>
            <person name="Pangilinan J."/>
            <person name="Park H.-J."/>
            <person name="Ramirez L."/>
            <person name="Alfaro M."/>
            <person name="Sun H."/>
            <person name="Tritt A."/>
            <person name="Yoshinaga Y."/>
            <person name="Zwiers L.-H."/>
            <person name="Turgeon B."/>
            <person name="Goodwin S."/>
            <person name="Spatafora J."/>
            <person name="Crous P."/>
            <person name="Grigoriev I."/>
        </authorList>
    </citation>
    <scope>NUCLEOTIDE SEQUENCE</scope>
    <source>
        <strain evidence="3">CBS 269.34</strain>
    </source>
</reference>
<feature type="chain" id="PRO_5025638970" evidence="2">
    <location>
        <begin position="19"/>
        <end position="448"/>
    </location>
</feature>
<dbReference type="AlphaFoldDB" id="A0A6A6RBL2"/>
<sequence>MRYSFVAAGICLPILALGTPIHYPKISSLDHHIHPLTRNHTPVSSSFEFGAVIEHLATNYSKVVSNPTPRGHGPLKKEIVNDGPVPKSNATNVNAASCDHGGAINAGCPGHENEDGKVVADEIKPRGEYDMIPNFTSKAFARLLAHCSTRESSPKTPGCPRYMYDDGHVAAHGEGDVEAIVPHKVDTTEPIVPHHIPTIDPIVPHELNTTEPIVPHHLPTIDHRINPHELNTTEEPPSRTPVDVTKSSMPGISGRVLPSDEHTWAKMRHAKRVKHVKAVAAMKNMTSSEWLYLYYSIGQHKPAQNLSAHLWDDVKEIMGPMTEAVATKLILENRPASVDKPSDGPISHTTKDPASRNLTARGVAPAAEPETKDTEQPFMEEGDSTMQKMHDYTWKACNHPGVVNSHCAEYPIPPSTGEKPPANSTAPGIAPTKADQKPVGYPSPEPKK</sequence>
<evidence type="ECO:0000256" key="2">
    <source>
        <dbReference type="SAM" id="SignalP"/>
    </source>
</evidence>
<evidence type="ECO:0000313" key="4">
    <source>
        <dbReference type="Proteomes" id="UP000799750"/>
    </source>
</evidence>
<feature type="region of interest" description="Disordered" evidence="1">
    <location>
        <begin position="335"/>
        <end position="378"/>
    </location>
</feature>
<feature type="region of interest" description="Disordered" evidence="1">
    <location>
        <begin position="229"/>
        <end position="257"/>
    </location>
</feature>
<proteinExistence type="predicted"/>
<evidence type="ECO:0000256" key="1">
    <source>
        <dbReference type="SAM" id="MobiDB-lite"/>
    </source>
</evidence>
<gene>
    <name evidence="3" type="ORF">BU16DRAFT_534482</name>
</gene>